<dbReference type="Proteomes" id="UP001066276">
    <property type="component" value="Chromosome 3_2"/>
</dbReference>
<reference evidence="2" key="1">
    <citation type="journal article" date="2022" name="bioRxiv">
        <title>Sequencing and chromosome-scale assembly of the giantPleurodeles waltlgenome.</title>
        <authorList>
            <person name="Brown T."/>
            <person name="Elewa A."/>
            <person name="Iarovenko S."/>
            <person name="Subramanian E."/>
            <person name="Araus A.J."/>
            <person name="Petzold A."/>
            <person name="Susuki M."/>
            <person name="Suzuki K.-i.T."/>
            <person name="Hayashi T."/>
            <person name="Toyoda A."/>
            <person name="Oliveira C."/>
            <person name="Osipova E."/>
            <person name="Leigh N.D."/>
            <person name="Simon A."/>
            <person name="Yun M.H."/>
        </authorList>
    </citation>
    <scope>NUCLEOTIDE SEQUENCE</scope>
    <source>
        <strain evidence="2">20211129_DDA</strain>
        <tissue evidence="2">Liver</tissue>
    </source>
</reference>
<comment type="caution">
    <text evidence="2">The sequence shown here is derived from an EMBL/GenBank/DDBJ whole genome shotgun (WGS) entry which is preliminary data.</text>
</comment>
<name>A0AAV7TPT3_PLEWA</name>
<evidence type="ECO:0000256" key="1">
    <source>
        <dbReference type="SAM" id="MobiDB-lite"/>
    </source>
</evidence>
<dbReference type="AlphaFoldDB" id="A0AAV7TPT3"/>
<protein>
    <submittedName>
        <fullName evidence="2">Uncharacterized protein</fullName>
    </submittedName>
</protein>
<sequence>MNCKSDKRDPDHCAERKRFPNEECFKQYRSLESPSGEDGGDSPDICGTRREVGTPVPSSNGSTIPSPADRRDDEEASCQSGFVTSNENVVVQRHGIGGMLCWAEPFERGVLLCHGRSGPHV</sequence>
<gene>
    <name evidence="2" type="ORF">NDU88_003926</name>
</gene>
<evidence type="ECO:0000313" key="3">
    <source>
        <dbReference type="Proteomes" id="UP001066276"/>
    </source>
</evidence>
<proteinExistence type="predicted"/>
<dbReference type="EMBL" id="JANPWB010000006">
    <property type="protein sequence ID" value="KAJ1178684.1"/>
    <property type="molecule type" value="Genomic_DNA"/>
</dbReference>
<accession>A0AAV7TPT3</accession>
<feature type="compositionally biased region" description="Polar residues" evidence="1">
    <location>
        <begin position="56"/>
        <end position="65"/>
    </location>
</feature>
<feature type="region of interest" description="Disordered" evidence="1">
    <location>
        <begin position="28"/>
        <end position="78"/>
    </location>
</feature>
<keyword evidence="3" id="KW-1185">Reference proteome</keyword>
<organism evidence="2 3">
    <name type="scientific">Pleurodeles waltl</name>
    <name type="common">Iberian ribbed newt</name>
    <dbReference type="NCBI Taxonomy" id="8319"/>
    <lineage>
        <taxon>Eukaryota</taxon>
        <taxon>Metazoa</taxon>
        <taxon>Chordata</taxon>
        <taxon>Craniata</taxon>
        <taxon>Vertebrata</taxon>
        <taxon>Euteleostomi</taxon>
        <taxon>Amphibia</taxon>
        <taxon>Batrachia</taxon>
        <taxon>Caudata</taxon>
        <taxon>Salamandroidea</taxon>
        <taxon>Salamandridae</taxon>
        <taxon>Pleurodelinae</taxon>
        <taxon>Pleurodeles</taxon>
    </lineage>
</organism>
<evidence type="ECO:0000313" key="2">
    <source>
        <dbReference type="EMBL" id="KAJ1178684.1"/>
    </source>
</evidence>